<dbReference type="AlphaFoldDB" id="K9L7D0"/>
<organism evidence="2">
    <name type="scientific">Streptomyces xinghaiensis S187</name>
    <dbReference type="NCBI Taxonomy" id="1038929"/>
    <lineage>
        <taxon>Bacteria</taxon>
        <taxon>Bacillati</taxon>
        <taxon>Actinomycetota</taxon>
        <taxon>Actinomycetes</taxon>
        <taxon>Kitasatosporales</taxon>
        <taxon>Streptomycetaceae</taxon>
        <taxon>Streptomyces</taxon>
    </lineage>
</organism>
<reference evidence="2" key="1">
    <citation type="submission" date="2011-03" db="EMBL/GenBank/DDBJ databases">
        <title>Haiyangmycin gene cluster from Streptomyces xinghaiensis.</title>
        <authorList>
            <person name="Yang T."/>
            <person name="Zhao X."/>
        </authorList>
    </citation>
    <scope>NUCLEOTIDE SEQUENCE</scope>
    <source>
        <strain evidence="2">S187</strain>
    </source>
</reference>
<sequence>MRPCRRAAMAPCSAGEPGGRTVPATPVNADPGRPNGTHRMPYRIARLRRRCRPLLDQLALPRPFSIEPLCAHLSAHRRRPLHLHPLPPQAAAAGACGLWVATDTDDHIFYEQRTARSHQEHIVLHEIGHMLFNHHAVTDTAGSPVGLLGDLSPRLVRRILARANYSTRQEQEAEMLATLIRTGETGPVRCPPSDTYGKLHAALGVSTDHEL</sequence>
<proteinExistence type="predicted"/>
<accession>K9L7D0</accession>
<feature type="region of interest" description="Disordered" evidence="1">
    <location>
        <begin position="1"/>
        <end position="39"/>
    </location>
</feature>
<dbReference type="EMBL" id="JF719543">
    <property type="protein sequence ID" value="AFD33550.1"/>
    <property type="molecule type" value="Genomic_DNA"/>
</dbReference>
<evidence type="ECO:0000313" key="2">
    <source>
        <dbReference type="EMBL" id="AFD33550.1"/>
    </source>
</evidence>
<name>K9L7D0_9ACTN</name>
<protein>
    <submittedName>
        <fullName evidence="2">Putative RacB-like regulatory protein</fullName>
    </submittedName>
</protein>
<evidence type="ECO:0000256" key="1">
    <source>
        <dbReference type="SAM" id="MobiDB-lite"/>
    </source>
</evidence>